<dbReference type="STRING" id="1552123.EP57_04200"/>
<name>A0A099WA76_9LIST</name>
<dbReference type="InterPro" id="IPR036390">
    <property type="entry name" value="WH_DNA-bd_sf"/>
</dbReference>
<dbReference type="InterPro" id="IPR043129">
    <property type="entry name" value="ATPase_NBD"/>
</dbReference>
<reference evidence="4 5" key="1">
    <citation type="submission" date="2014-05" db="EMBL/GenBank/DDBJ databases">
        <title>Novel Listeriaceae from food processing environments.</title>
        <authorList>
            <person name="den Bakker H.C."/>
        </authorList>
    </citation>
    <scope>NUCLEOTIDE SEQUENCE [LARGE SCALE GENOMIC DNA]</scope>
    <source>
        <strain evidence="4 5">FSL A5-0281</strain>
    </source>
</reference>
<dbReference type="Gene3D" id="3.30.420.40">
    <property type="match status" value="2"/>
</dbReference>
<organism evidence="4 5">
    <name type="scientific">Listeria booriae</name>
    <dbReference type="NCBI Taxonomy" id="1552123"/>
    <lineage>
        <taxon>Bacteria</taxon>
        <taxon>Bacillati</taxon>
        <taxon>Bacillota</taxon>
        <taxon>Bacilli</taxon>
        <taxon>Bacillales</taxon>
        <taxon>Listeriaceae</taxon>
        <taxon>Listeria</taxon>
    </lineage>
</organism>
<dbReference type="AlphaFoldDB" id="A0A099WA76"/>
<dbReference type="OrthoDB" id="9796533at2"/>
<comment type="caution">
    <text evidence="4">The sequence shown here is derived from an EMBL/GenBank/DDBJ whole genome shotgun (WGS) entry which is preliminary data.</text>
</comment>
<dbReference type="GO" id="GO:0042732">
    <property type="term" value="P:D-xylose metabolic process"/>
    <property type="evidence" value="ECO:0007669"/>
    <property type="project" value="UniProtKB-KW"/>
</dbReference>
<proteinExistence type="inferred from homology"/>
<gene>
    <name evidence="4" type="ORF">EP57_04200</name>
</gene>
<evidence type="ECO:0000256" key="1">
    <source>
        <dbReference type="ARBA" id="ARBA00002486"/>
    </source>
</evidence>
<evidence type="ECO:0000313" key="5">
    <source>
        <dbReference type="Proteomes" id="UP000029844"/>
    </source>
</evidence>
<accession>A0A099WA76</accession>
<dbReference type="RefSeq" id="WP_036084466.1">
    <property type="nucleotide sequence ID" value="NZ_CBCSHQ010000001.1"/>
</dbReference>
<evidence type="ECO:0000256" key="3">
    <source>
        <dbReference type="ARBA" id="ARBA00022629"/>
    </source>
</evidence>
<keyword evidence="3" id="KW-0859">Xylose metabolism</keyword>
<dbReference type="InterPro" id="IPR036388">
    <property type="entry name" value="WH-like_DNA-bd_sf"/>
</dbReference>
<evidence type="ECO:0000313" key="4">
    <source>
        <dbReference type="EMBL" id="KGL42669.1"/>
    </source>
</evidence>
<dbReference type="Proteomes" id="UP000029844">
    <property type="component" value="Unassembled WGS sequence"/>
</dbReference>
<comment type="function">
    <text evidence="1">Transcriptional repressor of xylose-utilizing enzymes.</text>
</comment>
<dbReference type="SUPFAM" id="SSF53067">
    <property type="entry name" value="Actin-like ATPase domain"/>
    <property type="match status" value="1"/>
</dbReference>
<dbReference type="InterPro" id="IPR000600">
    <property type="entry name" value="ROK"/>
</dbReference>
<dbReference type="eggNOG" id="COG1940">
    <property type="taxonomic scope" value="Bacteria"/>
</dbReference>
<keyword evidence="5" id="KW-1185">Reference proteome</keyword>
<dbReference type="GeneID" id="58716615"/>
<keyword evidence="3" id="KW-0119">Carbohydrate metabolism</keyword>
<sequence>MTKKTDQDVMRENNKKLVLKTLFNAGQTSRSSIASAVHLQKSTVSSIILELHEDGLIEELGIGEASNAGGRRPNLIQFNYRYGYVLAFDMGARHLRYSVNYMNGEVIQKESLRLTGHSIKDVFQMMQQVISGLPAFDTMNGLLGIAVSAHAPVHENEIRYSPFLELDSFSLLEALQGIVDVPIRFENEANLTAISIRDFWYYSGEEPLSSLLALNIHNGIGVGTIINEQLYHGMQGLAGEIGRSVIYKDGQVYRLEELYSEKAVMEKIAQQNGKQELTVEEFVALIKSKDSFVLAVVDEWVTAIAQITYNLVQYGAPEAVFLSSRSLSQFPELLNRIYEEYKALNPLGETRIEFTQHDIYESSLLGGVALIARQVLGLESQDLIFKK</sequence>
<dbReference type="Pfam" id="PF00480">
    <property type="entry name" value="ROK"/>
    <property type="match status" value="1"/>
</dbReference>
<evidence type="ECO:0000256" key="2">
    <source>
        <dbReference type="ARBA" id="ARBA00006479"/>
    </source>
</evidence>
<dbReference type="SUPFAM" id="SSF46785">
    <property type="entry name" value="Winged helix' DNA-binding domain"/>
    <property type="match status" value="1"/>
</dbReference>
<dbReference type="Pfam" id="PF13412">
    <property type="entry name" value="HTH_24"/>
    <property type="match status" value="1"/>
</dbReference>
<comment type="similarity">
    <text evidence="2">Belongs to the ROK (NagC/XylR) family.</text>
</comment>
<dbReference type="PANTHER" id="PTHR18964:SF170">
    <property type="entry name" value="SUGAR KINASE"/>
    <property type="match status" value="1"/>
</dbReference>
<dbReference type="PANTHER" id="PTHR18964">
    <property type="entry name" value="ROK (REPRESSOR, ORF, KINASE) FAMILY"/>
    <property type="match status" value="1"/>
</dbReference>
<dbReference type="EMBL" id="JNFA01000011">
    <property type="protein sequence ID" value="KGL42669.1"/>
    <property type="molecule type" value="Genomic_DNA"/>
</dbReference>
<protein>
    <submittedName>
        <fullName evidence="4">Transcriptional regulator</fullName>
    </submittedName>
</protein>
<dbReference type="Gene3D" id="1.10.10.10">
    <property type="entry name" value="Winged helix-like DNA-binding domain superfamily/Winged helix DNA-binding domain"/>
    <property type="match status" value="1"/>
</dbReference>